<dbReference type="RefSeq" id="WP_156014293.1">
    <property type="nucleotide sequence ID" value="NZ_CP045484.1"/>
</dbReference>
<feature type="transmembrane region" description="Helical" evidence="1">
    <location>
        <begin position="331"/>
        <end position="351"/>
    </location>
</feature>
<protein>
    <recommendedName>
        <fullName evidence="6">MFS transporter</fullName>
    </recommendedName>
</protein>
<evidence type="ECO:0000313" key="5">
    <source>
        <dbReference type="Proteomes" id="UP000582213"/>
    </source>
</evidence>
<keyword evidence="1" id="KW-0812">Transmembrane</keyword>
<keyword evidence="4" id="KW-1185">Reference proteome</keyword>
<dbReference type="KEGG" id="soh:D1869_05710"/>
<organism evidence="3 4">
    <name type="scientific">Sulfurisphaera ohwakuensis</name>
    <dbReference type="NCBI Taxonomy" id="69656"/>
    <lineage>
        <taxon>Archaea</taxon>
        <taxon>Thermoproteota</taxon>
        <taxon>Thermoprotei</taxon>
        <taxon>Sulfolobales</taxon>
        <taxon>Sulfolobaceae</taxon>
        <taxon>Sulfurisphaera</taxon>
    </lineage>
</organism>
<dbReference type="EMBL" id="JACHFY010000016">
    <property type="protein sequence ID" value="MBB5254455.1"/>
    <property type="molecule type" value="Genomic_DNA"/>
</dbReference>
<feature type="transmembrane region" description="Helical" evidence="1">
    <location>
        <begin position="186"/>
        <end position="209"/>
    </location>
</feature>
<feature type="transmembrane region" description="Helical" evidence="1">
    <location>
        <begin position="12"/>
        <end position="31"/>
    </location>
</feature>
<dbReference type="Proteomes" id="UP000582213">
    <property type="component" value="Unassembled WGS sequence"/>
</dbReference>
<evidence type="ECO:0000313" key="3">
    <source>
        <dbReference type="EMBL" id="QGR16738.1"/>
    </source>
</evidence>
<evidence type="ECO:0000256" key="1">
    <source>
        <dbReference type="SAM" id="Phobius"/>
    </source>
</evidence>
<gene>
    <name evidence="3" type="ORF">D1869_05710</name>
    <name evidence="2" type="ORF">HNQ62_002229</name>
</gene>
<keyword evidence="1" id="KW-0472">Membrane</keyword>
<name>A0A650CG62_SULOH</name>
<dbReference type="AlphaFoldDB" id="A0A650CG62"/>
<reference evidence="2 5" key="2">
    <citation type="submission" date="2020-08" db="EMBL/GenBank/DDBJ databases">
        <title>Genomic Encyclopedia of Type Strains, Phase IV (KMG-IV): sequencing the most valuable type-strain genomes for metagenomic binning, comparative biology and taxonomic classification.</title>
        <authorList>
            <person name="Goeker M."/>
        </authorList>
    </citation>
    <scope>NUCLEOTIDE SEQUENCE [LARGE SCALE GENOMIC DNA]</scope>
    <source>
        <strain evidence="2 5">DSM 12421</strain>
    </source>
</reference>
<keyword evidence="1" id="KW-1133">Transmembrane helix</keyword>
<evidence type="ECO:0008006" key="6">
    <source>
        <dbReference type="Google" id="ProtNLM"/>
    </source>
</evidence>
<feature type="transmembrane region" description="Helical" evidence="1">
    <location>
        <begin position="88"/>
        <end position="107"/>
    </location>
</feature>
<accession>A0A650CG62</accession>
<dbReference type="GeneID" id="42800722"/>
<dbReference type="OrthoDB" id="44242at2157"/>
<evidence type="ECO:0000313" key="4">
    <source>
        <dbReference type="Proteomes" id="UP000427373"/>
    </source>
</evidence>
<evidence type="ECO:0000313" key="2">
    <source>
        <dbReference type="EMBL" id="MBB5254455.1"/>
    </source>
</evidence>
<dbReference type="Proteomes" id="UP000427373">
    <property type="component" value="Chromosome"/>
</dbReference>
<feature type="transmembrane region" description="Helical" evidence="1">
    <location>
        <begin position="37"/>
        <end position="58"/>
    </location>
</feature>
<feature type="transmembrane region" description="Helical" evidence="1">
    <location>
        <begin position="145"/>
        <end position="166"/>
    </location>
</feature>
<feature type="transmembrane region" description="Helical" evidence="1">
    <location>
        <begin position="221"/>
        <end position="239"/>
    </location>
</feature>
<dbReference type="EMBL" id="CP045484">
    <property type="protein sequence ID" value="QGR16738.1"/>
    <property type="molecule type" value="Genomic_DNA"/>
</dbReference>
<dbReference type="SUPFAM" id="SSF103473">
    <property type="entry name" value="MFS general substrate transporter"/>
    <property type="match status" value="1"/>
</dbReference>
<feature type="transmembrane region" description="Helical" evidence="1">
    <location>
        <begin position="269"/>
        <end position="285"/>
    </location>
</feature>
<feature type="transmembrane region" description="Helical" evidence="1">
    <location>
        <begin position="119"/>
        <end position="139"/>
    </location>
</feature>
<feature type="transmembrane region" description="Helical" evidence="1">
    <location>
        <begin position="306"/>
        <end position="325"/>
    </location>
</feature>
<sequence>MNQKVYVMLFRALFSLFGGFMSFAYIAFMKAVGLSSFQVGLILTLNLVAEALSYVILITFSIPRNIIFSALLVPISDVFLLFRNIYSFILIAIITAISSAIYSAVIIIQKDFTKRDYSLMLGSVAITSIAGIGLYYLSVFIGTDLLILILLPILIFNVLISTRIKYKEPEDSLKDFLQSLKSSRKILFVVDFLIALRKTFLQGYISLILLSIFMNYAPQQISLYLTLFQIPAIAFLFIGHKISNKVYLILSVLELASFLFIAVFYNLSLFIFLSAVTLIHILSSLRGPSAEQAIMKMLNFSTKLSALFNLLDVIFSSVASLIIAFMLEFSLYSAIVLMVSISNFLLDLIIYKMLQKY</sequence>
<reference evidence="3 4" key="1">
    <citation type="submission" date="2019-10" db="EMBL/GenBank/DDBJ databases">
        <title>Genome Sequences from Six Type Strain Members of the Archaeal Family Sulfolobaceae: Acidianus ambivalens, Acidianus infernus, Metallosphaera prunae, Stygiolobus azoricus, Sulfolobus metallicus, and Sulfurisphaera ohwakuensis.</title>
        <authorList>
            <person name="Counts J.A."/>
            <person name="Kelly R.M."/>
        </authorList>
    </citation>
    <scope>NUCLEOTIDE SEQUENCE [LARGE SCALE GENOMIC DNA]</scope>
    <source>
        <strain evidence="3 4">TA-1</strain>
    </source>
</reference>
<proteinExistence type="predicted"/>
<dbReference type="InterPro" id="IPR036259">
    <property type="entry name" value="MFS_trans_sf"/>
</dbReference>